<dbReference type="EMBL" id="JACVVK020000202">
    <property type="protein sequence ID" value="KAK7484913.1"/>
    <property type="molecule type" value="Genomic_DNA"/>
</dbReference>
<organism evidence="1 2">
    <name type="scientific">Batillaria attramentaria</name>
    <dbReference type="NCBI Taxonomy" id="370345"/>
    <lineage>
        <taxon>Eukaryota</taxon>
        <taxon>Metazoa</taxon>
        <taxon>Spiralia</taxon>
        <taxon>Lophotrochozoa</taxon>
        <taxon>Mollusca</taxon>
        <taxon>Gastropoda</taxon>
        <taxon>Caenogastropoda</taxon>
        <taxon>Sorbeoconcha</taxon>
        <taxon>Cerithioidea</taxon>
        <taxon>Batillariidae</taxon>
        <taxon>Batillaria</taxon>
    </lineage>
</organism>
<protein>
    <submittedName>
        <fullName evidence="1">Uncharacterized protein</fullName>
    </submittedName>
</protein>
<gene>
    <name evidence="1" type="ORF">BaRGS_00023833</name>
</gene>
<comment type="caution">
    <text evidence="1">The sequence shown here is derived from an EMBL/GenBank/DDBJ whole genome shotgun (WGS) entry which is preliminary data.</text>
</comment>
<evidence type="ECO:0000313" key="2">
    <source>
        <dbReference type="Proteomes" id="UP001519460"/>
    </source>
</evidence>
<proteinExistence type="predicted"/>
<reference evidence="1 2" key="1">
    <citation type="journal article" date="2023" name="Sci. Data">
        <title>Genome assembly of the Korean intertidal mud-creeper Batillaria attramentaria.</title>
        <authorList>
            <person name="Patra A.K."/>
            <person name="Ho P.T."/>
            <person name="Jun S."/>
            <person name="Lee S.J."/>
            <person name="Kim Y."/>
            <person name="Won Y.J."/>
        </authorList>
    </citation>
    <scope>NUCLEOTIDE SEQUENCE [LARGE SCALE GENOMIC DNA]</scope>
    <source>
        <strain evidence="1">Wonlab-2016</strain>
    </source>
</reference>
<keyword evidence="2" id="KW-1185">Reference proteome</keyword>
<dbReference type="Proteomes" id="UP001519460">
    <property type="component" value="Unassembled WGS sequence"/>
</dbReference>
<accession>A0ABD0KCQ0</accession>
<evidence type="ECO:0000313" key="1">
    <source>
        <dbReference type="EMBL" id="KAK7484913.1"/>
    </source>
</evidence>
<sequence>MRENWSTTKPYVCIRSGENITGLDARPQSDKSNIESPTLTDSYFGKRAADQFRPHTHTYPTSCPTPRSTMADTHTCLDSYLSMSLFQSSPSTVHWRLRITVSSSSYLNTGSEREIPTRDHLWPHWVKGPNSAVDLESS</sequence>
<dbReference type="AlphaFoldDB" id="A0ABD0KCQ0"/>
<name>A0ABD0KCQ0_9CAEN</name>